<dbReference type="SUPFAM" id="SSF54593">
    <property type="entry name" value="Glyoxalase/Bleomycin resistance protein/Dihydroxybiphenyl dioxygenase"/>
    <property type="match status" value="1"/>
</dbReference>
<dbReference type="InterPro" id="IPR029068">
    <property type="entry name" value="Glyas_Bleomycin-R_OHBP_Dase"/>
</dbReference>
<dbReference type="PANTHER" id="PTHR43048">
    <property type="entry name" value="METHYLMALONYL-COA EPIMERASE"/>
    <property type="match status" value="1"/>
</dbReference>
<keyword evidence="1" id="KW-0479">Metal-binding</keyword>
<name>A0ABV0M4E2_9HYPH</name>
<organism evidence="3 4">
    <name type="scientific">Neorhizobium phenanthreniclasticum</name>
    <dbReference type="NCBI Taxonomy" id="3157917"/>
    <lineage>
        <taxon>Bacteria</taxon>
        <taxon>Pseudomonadati</taxon>
        <taxon>Pseudomonadota</taxon>
        <taxon>Alphaproteobacteria</taxon>
        <taxon>Hyphomicrobiales</taxon>
        <taxon>Rhizobiaceae</taxon>
        <taxon>Rhizobium/Agrobacterium group</taxon>
        <taxon>Neorhizobium</taxon>
    </lineage>
</organism>
<evidence type="ECO:0000259" key="2">
    <source>
        <dbReference type="PROSITE" id="PS51819"/>
    </source>
</evidence>
<dbReference type="PANTHER" id="PTHR43048:SF3">
    <property type="entry name" value="METHYLMALONYL-COA EPIMERASE, MITOCHONDRIAL"/>
    <property type="match status" value="1"/>
</dbReference>
<dbReference type="Proteomes" id="UP001496627">
    <property type="component" value="Unassembled WGS sequence"/>
</dbReference>
<dbReference type="PROSITE" id="PS51819">
    <property type="entry name" value="VOC"/>
    <property type="match status" value="1"/>
</dbReference>
<evidence type="ECO:0000313" key="3">
    <source>
        <dbReference type="EMBL" id="MEQ1406706.1"/>
    </source>
</evidence>
<reference evidence="3 4" key="1">
    <citation type="submission" date="2024-05" db="EMBL/GenBank/DDBJ databases">
        <title>Neorhizobium sp. Rsf11, a plant growth promoting and heavy metal resistant PAH-degrader.</title>
        <authorList>
            <person name="Golubev S.N."/>
            <person name="Muratova A.Y."/>
            <person name="Markelova M.I."/>
        </authorList>
    </citation>
    <scope>NUCLEOTIDE SEQUENCE [LARGE SCALE GENOMIC DNA]</scope>
    <source>
        <strain evidence="3 4">Rsf11</strain>
    </source>
</reference>
<keyword evidence="4" id="KW-1185">Reference proteome</keyword>
<proteinExistence type="predicted"/>
<protein>
    <submittedName>
        <fullName evidence="3">VOC family protein</fullName>
    </submittedName>
</protein>
<dbReference type="InterPro" id="IPR037523">
    <property type="entry name" value="VOC_core"/>
</dbReference>
<dbReference type="RefSeq" id="WP_348863474.1">
    <property type="nucleotide sequence ID" value="NZ_JBEAAL010000012.1"/>
</dbReference>
<dbReference type="InterPro" id="IPR004360">
    <property type="entry name" value="Glyas_Fos-R_dOase_dom"/>
</dbReference>
<dbReference type="EMBL" id="JBEAAL010000012">
    <property type="protein sequence ID" value="MEQ1406706.1"/>
    <property type="molecule type" value="Genomic_DNA"/>
</dbReference>
<dbReference type="CDD" id="cd06587">
    <property type="entry name" value="VOC"/>
    <property type="match status" value="1"/>
</dbReference>
<dbReference type="Gene3D" id="3.10.180.10">
    <property type="entry name" value="2,3-Dihydroxybiphenyl 1,2-Dioxygenase, domain 1"/>
    <property type="match status" value="1"/>
</dbReference>
<evidence type="ECO:0000313" key="4">
    <source>
        <dbReference type="Proteomes" id="UP001496627"/>
    </source>
</evidence>
<comment type="caution">
    <text evidence="3">The sequence shown here is derived from an EMBL/GenBank/DDBJ whole genome shotgun (WGS) entry which is preliminary data.</text>
</comment>
<feature type="domain" description="VOC" evidence="2">
    <location>
        <begin position="6"/>
        <end position="129"/>
    </location>
</feature>
<accession>A0ABV0M4E2</accession>
<dbReference type="InterPro" id="IPR051785">
    <property type="entry name" value="MMCE/EMCE_epimerase"/>
</dbReference>
<gene>
    <name evidence="3" type="ORF">ABK249_17380</name>
</gene>
<sequence>MGIFTTLGHIAFKVNDLDRSVAFYNRIGFPEMLRLLDAEGRPWIVYHRINDNLYLELFPGGDGTPAPANEKTGLNHFCLTVANADRAERDLAEAGIKLLRPRKETRGVDGNWGMWIEDPDGNRIEIQEMAPNCIQYEAERALVAGGEPHVLTVY</sequence>
<dbReference type="Pfam" id="PF00903">
    <property type="entry name" value="Glyoxalase"/>
    <property type="match status" value="1"/>
</dbReference>
<evidence type="ECO:0000256" key="1">
    <source>
        <dbReference type="ARBA" id="ARBA00022723"/>
    </source>
</evidence>